<dbReference type="InterPro" id="IPR026907">
    <property type="entry name" value="GCIP-like"/>
</dbReference>
<feature type="domain" description="Cyclin-D1-binding protein 1-like N-terminal" evidence="1">
    <location>
        <begin position="52"/>
        <end position="201"/>
    </location>
</feature>
<dbReference type="InterPro" id="IPR049317">
    <property type="entry name" value="GCIP-like_N"/>
</dbReference>
<dbReference type="PANTHER" id="PTHR15492">
    <property type="entry name" value="CYCLIN D1-BINDING PROTEIN 1"/>
    <property type="match status" value="1"/>
</dbReference>
<dbReference type="GO" id="GO:0005634">
    <property type="term" value="C:nucleus"/>
    <property type="evidence" value="ECO:0007669"/>
    <property type="project" value="TreeGrafter"/>
</dbReference>
<gene>
    <name evidence="2" type="ORF">B0A48_06729</name>
</gene>
<dbReference type="PANTHER" id="PTHR15492:SF1">
    <property type="entry name" value="CYCLIN-D1-BINDING PROTEIN 1"/>
    <property type="match status" value="1"/>
</dbReference>
<evidence type="ECO:0000313" key="3">
    <source>
        <dbReference type="Proteomes" id="UP000192596"/>
    </source>
</evidence>
<dbReference type="AlphaFoldDB" id="A0A1V8T954"/>
<keyword evidence="3" id="KW-1185">Reference proteome</keyword>
<protein>
    <recommendedName>
        <fullName evidence="1">Cyclin-D1-binding protein 1-like N-terminal domain-containing protein</fullName>
    </recommendedName>
</protein>
<evidence type="ECO:0000259" key="1">
    <source>
        <dbReference type="Pfam" id="PF13324"/>
    </source>
</evidence>
<proteinExistence type="predicted"/>
<dbReference type="InParanoid" id="A0A1V8T954"/>
<dbReference type="Proteomes" id="UP000192596">
    <property type="component" value="Unassembled WGS sequence"/>
</dbReference>
<dbReference type="EMBL" id="NAJO01000013">
    <property type="protein sequence ID" value="OQO07937.1"/>
    <property type="molecule type" value="Genomic_DNA"/>
</dbReference>
<reference evidence="3" key="1">
    <citation type="submission" date="2017-03" db="EMBL/GenBank/DDBJ databases">
        <title>Genomes of endolithic fungi from Antarctica.</title>
        <authorList>
            <person name="Coleine C."/>
            <person name="Masonjones S."/>
            <person name="Stajich J.E."/>
        </authorList>
    </citation>
    <scope>NUCLEOTIDE SEQUENCE [LARGE SCALE GENOMIC DNA]</scope>
    <source>
        <strain evidence="3">CCFEE 5527</strain>
    </source>
</reference>
<dbReference type="OrthoDB" id="4088536at2759"/>
<dbReference type="Gene3D" id="1.20.1410.10">
    <property type="entry name" value="I/LWEQ domain"/>
    <property type="match status" value="1"/>
</dbReference>
<dbReference type="FunCoup" id="A0A1V8T954">
    <property type="interactions" value="103"/>
</dbReference>
<name>A0A1V8T954_9PEZI</name>
<accession>A0A1V8T954</accession>
<organism evidence="2 3">
    <name type="scientific">Cryoendolithus antarcticus</name>
    <dbReference type="NCBI Taxonomy" id="1507870"/>
    <lineage>
        <taxon>Eukaryota</taxon>
        <taxon>Fungi</taxon>
        <taxon>Dikarya</taxon>
        <taxon>Ascomycota</taxon>
        <taxon>Pezizomycotina</taxon>
        <taxon>Dothideomycetes</taxon>
        <taxon>Dothideomycetidae</taxon>
        <taxon>Cladosporiales</taxon>
        <taxon>Cladosporiaceae</taxon>
        <taxon>Cryoendolithus</taxon>
    </lineage>
</organism>
<evidence type="ECO:0000313" key="2">
    <source>
        <dbReference type="EMBL" id="OQO07937.1"/>
    </source>
</evidence>
<dbReference type="Pfam" id="PF13324">
    <property type="entry name" value="GCIP_N"/>
    <property type="match status" value="1"/>
</dbReference>
<dbReference type="Gene3D" id="1.20.1420.10">
    <property type="entry name" value="Talin, central domain"/>
    <property type="match status" value="1"/>
</dbReference>
<comment type="caution">
    <text evidence="2">The sequence shown here is derived from an EMBL/GenBank/DDBJ whole genome shotgun (WGS) entry which is preliminary data.</text>
</comment>
<dbReference type="STRING" id="1507870.A0A1V8T954"/>
<sequence length="357" mass="38982">MPPSTIADTQALDALITSTLALLSQFTSSLAATSAASTSAAIKDPPNPLDILSDASRLLKAHVTKISLLAINKPFTPSAITTIIREVAGTCLPAMMSAVQICEQDKTIWPEFVGKEAQLRVRRVFREMESLLQEVRNISQGTGAGPGGKRDSLSCTGVVWEACDALAELQKLDIAGLAVQKTEQWRDTIKDAIQELREWMESEALESEGQKDALLDSDDEGVDGDADSFDDIFNAANSMPADRPELKALVEDAVEKLKRVGLLYNALIKRRLKTYPGAQGKGNAKRIDELMVDLRAIPHVIDELASTFYDLDEDQARVVLDKCIIRAKGVASVASKSYDGHDDEFTAWHRKWQDAIG</sequence>